<organism evidence="6 7">
    <name type="scientific">Enterococcus termitis</name>
    <dbReference type="NCBI Taxonomy" id="332950"/>
    <lineage>
        <taxon>Bacteria</taxon>
        <taxon>Bacillati</taxon>
        <taxon>Bacillota</taxon>
        <taxon>Bacilli</taxon>
        <taxon>Lactobacillales</taxon>
        <taxon>Enterococcaceae</taxon>
        <taxon>Enterococcus</taxon>
    </lineage>
</organism>
<sequence length="159" mass="18575">MKLEELTMTKKICFTSSSGGHLEQLLMLKPLMNKYACFIVTEKTAYEVNVSCRSYKLLQINRRELLWFIYLLYNLYLSVKIMVKEKPDVIISTGVLSTIPICLVGKLCRKKIIYIESFAKTTSKTKTGQLMYYIADRFYIQWESLQMLYPKGIYKGGIY</sequence>
<accession>A0A1E5G7X8</accession>
<gene>
    <name evidence="6" type="ORF">BCR25_12845</name>
</gene>
<name>A0A1E5G7X8_9ENTE</name>
<dbReference type="AlphaFoldDB" id="A0A1E5G7X8"/>
<keyword evidence="3" id="KW-0256">Endoplasmic reticulum</keyword>
<dbReference type="EMBL" id="MIJY01000046">
    <property type="protein sequence ID" value="OEG08814.1"/>
    <property type="molecule type" value="Genomic_DNA"/>
</dbReference>
<dbReference type="SUPFAM" id="SSF53756">
    <property type="entry name" value="UDP-Glycosyltransferase/glycogen phosphorylase"/>
    <property type="match status" value="1"/>
</dbReference>
<dbReference type="Proteomes" id="UP000095094">
    <property type="component" value="Unassembled WGS sequence"/>
</dbReference>
<keyword evidence="5" id="KW-0472">Membrane</keyword>
<dbReference type="NCBIfam" id="NF041549">
    <property type="entry name" value="PssD"/>
    <property type="match status" value="1"/>
</dbReference>
<proteinExistence type="predicted"/>
<keyword evidence="7" id="KW-1185">Reference proteome</keyword>
<dbReference type="PANTHER" id="PTHR12154:SF4">
    <property type="entry name" value="UDP-N-ACETYLGLUCOSAMINE TRANSFERASE SUBUNIT ALG14 HOMOLOG"/>
    <property type="match status" value="1"/>
</dbReference>
<evidence type="ECO:0000313" key="6">
    <source>
        <dbReference type="EMBL" id="OEG08814.1"/>
    </source>
</evidence>
<dbReference type="Pfam" id="PF08660">
    <property type="entry name" value="Alg14"/>
    <property type="match status" value="1"/>
</dbReference>
<dbReference type="OrthoDB" id="555447at2"/>
<dbReference type="InterPro" id="IPR013969">
    <property type="entry name" value="Oligosacch_biosynth_Alg14"/>
</dbReference>
<evidence type="ECO:0000256" key="2">
    <source>
        <dbReference type="ARBA" id="ARBA00022692"/>
    </source>
</evidence>
<evidence type="ECO:0000256" key="3">
    <source>
        <dbReference type="ARBA" id="ARBA00022824"/>
    </source>
</evidence>
<dbReference type="GO" id="GO:0004577">
    <property type="term" value="F:N-acetylglucosaminyldiphosphodolichol N-acetylglucosaminyltransferase activity"/>
    <property type="evidence" value="ECO:0007669"/>
    <property type="project" value="TreeGrafter"/>
</dbReference>
<protein>
    <submittedName>
        <fullName evidence="6">Polysaccharide biosynthesis protein</fullName>
    </submittedName>
</protein>
<comment type="caution">
    <text evidence="6">The sequence shown here is derived from an EMBL/GenBank/DDBJ whole genome shotgun (WGS) entry which is preliminary data.</text>
</comment>
<dbReference type="Gene3D" id="3.40.50.2000">
    <property type="entry name" value="Glycogen Phosphorylase B"/>
    <property type="match status" value="1"/>
</dbReference>
<evidence type="ECO:0000256" key="5">
    <source>
        <dbReference type="ARBA" id="ARBA00023136"/>
    </source>
</evidence>
<dbReference type="GO" id="GO:0006488">
    <property type="term" value="P:dolichol-linked oligosaccharide biosynthetic process"/>
    <property type="evidence" value="ECO:0007669"/>
    <property type="project" value="InterPro"/>
</dbReference>
<keyword evidence="4" id="KW-1133">Transmembrane helix</keyword>
<reference evidence="7" key="1">
    <citation type="submission" date="2016-09" db="EMBL/GenBank/DDBJ databases">
        <authorList>
            <person name="Gulvik C.A."/>
        </authorList>
    </citation>
    <scope>NUCLEOTIDE SEQUENCE [LARGE SCALE GENOMIC DNA]</scope>
    <source>
        <strain evidence="7">LMG 8895</strain>
    </source>
</reference>
<evidence type="ECO:0000256" key="4">
    <source>
        <dbReference type="ARBA" id="ARBA00022989"/>
    </source>
</evidence>
<keyword evidence="2" id="KW-0812">Transmembrane</keyword>
<comment type="subcellular location">
    <subcellularLocation>
        <location evidence="1">Endoplasmic reticulum membrane</location>
        <topology evidence="1">Single-pass membrane protein</topology>
    </subcellularLocation>
</comment>
<evidence type="ECO:0000256" key="1">
    <source>
        <dbReference type="ARBA" id="ARBA00004389"/>
    </source>
</evidence>
<dbReference type="PANTHER" id="PTHR12154">
    <property type="entry name" value="GLYCOSYL TRANSFERASE-RELATED"/>
    <property type="match status" value="1"/>
</dbReference>
<evidence type="ECO:0000313" key="7">
    <source>
        <dbReference type="Proteomes" id="UP000095094"/>
    </source>
</evidence>